<name>L9ZL25_NATA2</name>
<dbReference type="Proteomes" id="UP000011511">
    <property type="component" value="Unassembled WGS sequence"/>
</dbReference>
<keyword evidence="3" id="KW-1185">Reference proteome</keyword>
<evidence type="ECO:0000313" key="3">
    <source>
        <dbReference type="Proteomes" id="UP000011511"/>
    </source>
</evidence>
<evidence type="ECO:0000313" key="2">
    <source>
        <dbReference type="EMBL" id="ELY86751.1"/>
    </source>
</evidence>
<comment type="caution">
    <text evidence="2">The sequence shown here is derived from an EMBL/GenBank/DDBJ whole genome shotgun (WGS) entry which is preliminary data.</text>
</comment>
<feature type="domain" description="Envelope protein N-terminal" evidence="1">
    <location>
        <begin position="3"/>
        <end position="102"/>
    </location>
</feature>
<dbReference type="Pfam" id="PF26255">
    <property type="entry name" value="Viral_env_HRPV"/>
    <property type="match status" value="1"/>
</dbReference>
<accession>L9ZL25</accession>
<proteinExistence type="predicted"/>
<gene>
    <name evidence="2" type="ORF">C485_07532</name>
</gene>
<dbReference type="AlphaFoldDB" id="L9ZL25"/>
<sequence length="129" mass="14567">MIEVDVHTGAQAIYQGQQQRDSVYQNYLEDTETLASLEARNAIATAYENNKTAIEAQAAGQKAINDYYAHHQRQNLEMLAADSAEIAYYHNVTDLRRFYFTVVSEHDGHVDVDNRRVGQRDHGGQHDAG</sequence>
<evidence type="ECO:0000259" key="1">
    <source>
        <dbReference type="Pfam" id="PF26255"/>
    </source>
</evidence>
<dbReference type="InterPro" id="IPR058677">
    <property type="entry name" value="ORF4_N"/>
</dbReference>
<dbReference type="EMBL" id="AOIK01000025">
    <property type="protein sequence ID" value="ELY86751.1"/>
    <property type="molecule type" value="Genomic_DNA"/>
</dbReference>
<reference evidence="2 3" key="1">
    <citation type="journal article" date="2014" name="PLoS Genet.">
        <title>Phylogenetically driven sequencing of extremely halophilic archaea reveals strategies for static and dynamic osmo-response.</title>
        <authorList>
            <person name="Becker E.A."/>
            <person name="Seitzer P.M."/>
            <person name="Tritt A."/>
            <person name="Larsen D."/>
            <person name="Krusor M."/>
            <person name="Yao A.I."/>
            <person name="Wu D."/>
            <person name="Madern D."/>
            <person name="Eisen J.A."/>
            <person name="Darling A.E."/>
            <person name="Facciotti M.T."/>
        </authorList>
    </citation>
    <scope>NUCLEOTIDE SEQUENCE [LARGE SCALE GENOMIC DNA]</scope>
    <source>
        <strain evidence="2 3">JCM 12890</strain>
    </source>
</reference>
<protein>
    <recommendedName>
        <fullName evidence="1">Envelope protein N-terminal domain-containing protein</fullName>
    </recommendedName>
</protein>
<organism evidence="2 3">
    <name type="scientific">Natrinema altunense (strain JCM 12890 / CGMCC 1.3731 / AJ2)</name>
    <dbReference type="NCBI Taxonomy" id="1227494"/>
    <lineage>
        <taxon>Archaea</taxon>
        <taxon>Methanobacteriati</taxon>
        <taxon>Methanobacteriota</taxon>
        <taxon>Stenosarchaea group</taxon>
        <taxon>Halobacteria</taxon>
        <taxon>Halobacteriales</taxon>
        <taxon>Natrialbaceae</taxon>
        <taxon>Natrinema</taxon>
    </lineage>
</organism>